<evidence type="ECO:0000256" key="5">
    <source>
        <dbReference type="ARBA" id="ARBA00023125"/>
    </source>
</evidence>
<dbReference type="InterPro" id="IPR027417">
    <property type="entry name" value="P-loop_NTPase"/>
</dbReference>
<dbReference type="GO" id="GO:0003678">
    <property type="term" value="F:DNA helicase activity"/>
    <property type="evidence" value="ECO:0007669"/>
    <property type="project" value="UniProtKB-EC"/>
</dbReference>
<name>A0ABU4RT38_9GAMM</name>
<accession>A0ABU4RT38</accession>
<keyword evidence="6" id="KW-0479">Metal-binding</keyword>
<keyword evidence="6" id="KW-0413">Isomerase</keyword>
<feature type="binding site" evidence="6">
    <location>
        <position position="129"/>
    </location>
    <ligand>
        <name>[4Fe-4S] cluster</name>
        <dbReference type="ChEBI" id="CHEBI:49883"/>
    </ligand>
</feature>
<dbReference type="InterPro" id="IPR014013">
    <property type="entry name" value="Helic_SF1/SF2_ATP-bd_DinG/Rad3"/>
</dbReference>
<reference evidence="8 9" key="1">
    <citation type="submission" date="2023-11" db="EMBL/GenBank/DDBJ databases">
        <title>Gilvimarinus fulvus sp. nov., isolated from the surface of Kelp.</title>
        <authorList>
            <person name="Sun Y.Y."/>
            <person name="Gong Y."/>
            <person name="Du Z.J."/>
        </authorList>
    </citation>
    <scope>NUCLEOTIDE SEQUENCE [LARGE SCALE GENOMIC DNA]</scope>
    <source>
        <strain evidence="8 9">SDUM040013</strain>
    </source>
</reference>
<dbReference type="Proteomes" id="UP001273505">
    <property type="component" value="Unassembled WGS sequence"/>
</dbReference>
<comment type="cofactor">
    <cofactor evidence="6">
        <name>[4Fe-4S] cluster</name>
        <dbReference type="ChEBI" id="CHEBI:49883"/>
    </cofactor>
    <text evidence="6">Binds 1 [4Fe-4S] cluster.</text>
</comment>
<comment type="similarity">
    <text evidence="6">Belongs to the helicase family. DinG subfamily. Type 1 sub-subfamily.</text>
</comment>
<feature type="binding site" evidence="6">
    <location>
        <position position="209"/>
    </location>
    <ligand>
        <name>[4Fe-4S] cluster</name>
        <dbReference type="ChEBI" id="CHEBI:49883"/>
    </ligand>
</feature>
<keyword evidence="6 8" id="KW-0347">Helicase</keyword>
<dbReference type="PANTHER" id="PTHR11472">
    <property type="entry name" value="DNA REPAIR DEAD HELICASE RAD3/XP-D SUBFAMILY MEMBER"/>
    <property type="match status" value="1"/>
</dbReference>
<dbReference type="Gene3D" id="3.40.50.300">
    <property type="entry name" value="P-loop containing nucleotide triphosphate hydrolases"/>
    <property type="match status" value="2"/>
</dbReference>
<dbReference type="EC" id="5.6.2.3" evidence="6"/>
<evidence type="ECO:0000256" key="3">
    <source>
        <dbReference type="ARBA" id="ARBA00022801"/>
    </source>
</evidence>
<evidence type="ECO:0000313" key="9">
    <source>
        <dbReference type="Proteomes" id="UP001273505"/>
    </source>
</evidence>
<keyword evidence="6" id="KW-0408">Iron</keyword>
<evidence type="ECO:0000256" key="2">
    <source>
        <dbReference type="ARBA" id="ARBA00022741"/>
    </source>
</evidence>
<keyword evidence="4 6" id="KW-0067">ATP-binding</keyword>
<evidence type="ECO:0000256" key="1">
    <source>
        <dbReference type="ARBA" id="ARBA00022485"/>
    </source>
</evidence>
<dbReference type="GO" id="GO:0016787">
    <property type="term" value="F:hydrolase activity"/>
    <property type="evidence" value="ECO:0007669"/>
    <property type="project" value="UniProtKB-KW"/>
</dbReference>
<dbReference type="InterPro" id="IPR011545">
    <property type="entry name" value="DEAD/DEAH_box_helicase_dom"/>
</dbReference>
<dbReference type="NCBIfam" id="NF008729">
    <property type="entry name" value="PRK11747.1"/>
    <property type="match status" value="1"/>
</dbReference>
<keyword evidence="1 6" id="KW-0004">4Fe-4S</keyword>
<evidence type="ECO:0000256" key="6">
    <source>
        <dbReference type="HAMAP-Rule" id="MF_02205"/>
    </source>
</evidence>
<evidence type="ECO:0000313" key="8">
    <source>
        <dbReference type="EMBL" id="MDX6847834.1"/>
    </source>
</evidence>
<dbReference type="SMART" id="SM00491">
    <property type="entry name" value="HELICc2"/>
    <property type="match status" value="1"/>
</dbReference>
<dbReference type="InterPro" id="IPR039000">
    <property type="entry name" value="DinG_proteobact"/>
</dbReference>
<comment type="function">
    <text evidence="6">DNA-dependent ATPase and 5'-3' DNA helicase. Unwinds D-loops, R-loops, forked DNA and G-quadruplex DNA.</text>
</comment>
<dbReference type="Pfam" id="PF13307">
    <property type="entry name" value="Helicase_C_2"/>
    <property type="match status" value="1"/>
</dbReference>
<evidence type="ECO:0000256" key="4">
    <source>
        <dbReference type="ARBA" id="ARBA00022840"/>
    </source>
</evidence>
<dbReference type="InterPro" id="IPR045028">
    <property type="entry name" value="DinG/Rad3-like"/>
</dbReference>
<dbReference type="Pfam" id="PF00270">
    <property type="entry name" value="DEAD"/>
    <property type="match status" value="1"/>
</dbReference>
<dbReference type="InterPro" id="IPR006555">
    <property type="entry name" value="ATP-dep_Helicase_C"/>
</dbReference>
<dbReference type="HAMAP" id="MF_02205">
    <property type="entry name" value="DinG_proteobact"/>
    <property type="match status" value="1"/>
</dbReference>
<protein>
    <recommendedName>
        <fullName evidence="6">ATP-dependent DNA helicase DinG</fullName>
        <ecNumber evidence="6">5.6.2.3</ecNumber>
    </recommendedName>
    <alternativeName>
        <fullName evidence="6">DNA 5'-3' helicase DinG</fullName>
    </alternativeName>
</protein>
<dbReference type="PANTHER" id="PTHR11472:SF59">
    <property type="entry name" value="ATP-DEPENDENT DNA HELICASE DING"/>
    <property type="match status" value="1"/>
</dbReference>
<feature type="binding site" evidence="6">
    <location>
        <position position="204"/>
    </location>
    <ligand>
        <name>[4Fe-4S] cluster</name>
        <dbReference type="ChEBI" id="CHEBI:49883"/>
    </ligand>
</feature>
<evidence type="ECO:0000259" key="7">
    <source>
        <dbReference type="PROSITE" id="PS51193"/>
    </source>
</evidence>
<dbReference type="SUPFAM" id="SSF52540">
    <property type="entry name" value="P-loop containing nucleoside triphosphate hydrolases"/>
    <property type="match status" value="1"/>
</dbReference>
<sequence>MLTDDIKRDIQQSYSAFLASRELGPRHGQKLMIAEIARTLGAISSDAEGIRNGDGHICVVEAGTGTGKTIAYLLPSIIIAKALGKKLVVSTATVALQEQIVHKDLPELRNHSDLSFSFALAKGRGRYLCLSKLDNLMSEFASTADPTRALYEDELPSVDEQGIRLYESMMDALAANKWDGERDTWPGSLDSADWQRVTTDHRQCTGRRCSNVSACSFFKARDALHTADCIVTNHDLVLADLALGGGAILPDPEDTIYVFDEGHHLPDKALNHFAHHARMLSTSRWLEQCNKSLSTVLGQIGGAGRVDHFGEQLPGQFIECKRELDMLYPALDELIQSVTDDSRERRSSHYRFENGKVPDGIRAQAEQLHASFDRLSDLLSKITSEINEAMEDAHCPVPKVDLENNYPVVGAWQSRAEASAELWLSYSRTDAESSVPRARWLTLVDFSGNYDIEVCSSPILAARTLEFSLWNQAYGAVVTSATLTALGNFERFKMRAGTPDNSRYAVVPSPFDFAQGELIVPAAAVDAGDSKAHTAAVIDQLPQILQAEEGSLVLFSSRRQMLDVFDEMPEPWRHKIQVQGEASKQEMLVEHKKRIDRGEGSVLFGLASFAEGVDLPGDYCAHVVIAKLPFAVPDDPIEAAVSEWIESRGGNAFMQITIPDASLKLIQACGRLLRTEGDTGRITLLDRRVVTKRYGKAILDSLPPFKRTIAT</sequence>
<gene>
    <name evidence="6 8" type="primary">dinG</name>
    <name evidence="8" type="ORF">SCD92_00595</name>
</gene>
<dbReference type="PROSITE" id="PS51193">
    <property type="entry name" value="HELICASE_ATP_BIND_2"/>
    <property type="match status" value="1"/>
</dbReference>
<keyword evidence="3 6" id="KW-0378">Hydrolase</keyword>
<keyword evidence="9" id="KW-1185">Reference proteome</keyword>
<dbReference type="RefSeq" id="WP_302724435.1">
    <property type="nucleotide sequence ID" value="NZ_JAULRU010000797.1"/>
</dbReference>
<proteinExistence type="inferred from homology"/>
<comment type="caution">
    <text evidence="8">The sequence shown here is derived from an EMBL/GenBank/DDBJ whole genome shotgun (WGS) entry which is preliminary data.</text>
</comment>
<dbReference type="EMBL" id="JAXAFO010000001">
    <property type="protein sequence ID" value="MDX6847834.1"/>
    <property type="molecule type" value="Genomic_DNA"/>
</dbReference>
<feature type="binding site" evidence="6">
    <location>
        <position position="215"/>
    </location>
    <ligand>
        <name>[4Fe-4S] cluster</name>
        <dbReference type="ChEBI" id="CHEBI:49883"/>
    </ligand>
</feature>
<feature type="domain" description="Helicase ATP-binding" evidence="7">
    <location>
        <begin position="15"/>
        <end position="349"/>
    </location>
</feature>
<keyword evidence="5 6" id="KW-0238">DNA-binding</keyword>
<comment type="catalytic activity">
    <reaction evidence="6">
        <text>ATP + H2O = ADP + phosphate + H(+)</text>
        <dbReference type="Rhea" id="RHEA:13065"/>
        <dbReference type="ChEBI" id="CHEBI:15377"/>
        <dbReference type="ChEBI" id="CHEBI:15378"/>
        <dbReference type="ChEBI" id="CHEBI:30616"/>
        <dbReference type="ChEBI" id="CHEBI:43474"/>
        <dbReference type="ChEBI" id="CHEBI:456216"/>
        <dbReference type="EC" id="5.6.2.3"/>
    </reaction>
</comment>
<keyword evidence="6" id="KW-0411">Iron-sulfur</keyword>
<keyword evidence="2 6" id="KW-0547">Nucleotide-binding</keyword>
<organism evidence="8 9">
    <name type="scientific">Gilvimarinus gilvus</name>
    <dbReference type="NCBI Taxonomy" id="3058038"/>
    <lineage>
        <taxon>Bacteria</taxon>
        <taxon>Pseudomonadati</taxon>
        <taxon>Pseudomonadota</taxon>
        <taxon>Gammaproteobacteria</taxon>
        <taxon>Cellvibrionales</taxon>
        <taxon>Cellvibrionaceae</taxon>
        <taxon>Gilvimarinus</taxon>
    </lineage>
</organism>